<evidence type="ECO:0000313" key="1">
    <source>
        <dbReference type="EMBL" id="XDQ76122.1"/>
    </source>
</evidence>
<organism evidence="1">
    <name type="scientific">Streptomyces sp. R44</name>
    <dbReference type="NCBI Taxonomy" id="3238633"/>
    <lineage>
        <taxon>Bacteria</taxon>
        <taxon>Bacillati</taxon>
        <taxon>Actinomycetota</taxon>
        <taxon>Actinomycetes</taxon>
        <taxon>Kitasatosporales</taxon>
        <taxon>Streptomycetaceae</taxon>
        <taxon>Streptomyces</taxon>
    </lineage>
</organism>
<gene>
    <name evidence="1" type="ORF">AB5J54_38930</name>
</gene>
<dbReference type="RefSeq" id="WP_369148674.1">
    <property type="nucleotide sequence ID" value="NZ_CP163444.1"/>
</dbReference>
<accession>A0AB39T6S1</accession>
<sequence>MYSGVDPAECARRAGQSIEVLFRFYAKFLDGVREQANRLIEQSMEEWDRIHRGGNPAGGPSLDRK</sequence>
<dbReference type="EMBL" id="CP163444">
    <property type="protein sequence ID" value="XDQ76122.1"/>
    <property type="molecule type" value="Genomic_DNA"/>
</dbReference>
<name>A0AB39T6S1_9ACTN</name>
<dbReference type="AlphaFoldDB" id="A0AB39T6S1"/>
<protein>
    <submittedName>
        <fullName evidence="1">Integrase</fullName>
    </submittedName>
</protein>
<reference evidence="1" key="1">
    <citation type="submission" date="2024-07" db="EMBL/GenBank/DDBJ databases">
        <authorList>
            <person name="Yu S.T."/>
        </authorList>
    </citation>
    <scope>NUCLEOTIDE SEQUENCE</scope>
    <source>
        <strain evidence="1">R44</strain>
    </source>
</reference>
<proteinExistence type="predicted"/>